<organism evidence="3 4">
    <name type="scientific">Caldithrix abyssi DSM 13497</name>
    <dbReference type="NCBI Taxonomy" id="880073"/>
    <lineage>
        <taxon>Bacteria</taxon>
        <taxon>Pseudomonadati</taxon>
        <taxon>Calditrichota</taxon>
        <taxon>Calditrichia</taxon>
        <taxon>Calditrichales</taxon>
        <taxon>Calditrichaceae</taxon>
        <taxon>Caldithrix</taxon>
    </lineage>
</organism>
<dbReference type="EMBL" id="CP018099">
    <property type="protein sequence ID" value="APF16959.1"/>
    <property type="molecule type" value="Genomic_DNA"/>
</dbReference>
<dbReference type="PANTHER" id="PTHR33055">
    <property type="entry name" value="TRANSPOSASE FOR INSERTION SEQUENCE ELEMENT IS1111A"/>
    <property type="match status" value="1"/>
</dbReference>
<feature type="domain" description="Transposase IS110-like N-terminal" evidence="1">
    <location>
        <begin position="19"/>
        <end position="162"/>
    </location>
</feature>
<dbReference type="InterPro" id="IPR047650">
    <property type="entry name" value="Transpos_IS110"/>
</dbReference>
<dbReference type="NCBIfam" id="NF033542">
    <property type="entry name" value="transpos_IS110"/>
    <property type="match status" value="1"/>
</dbReference>
<dbReference type="GO" id="GO:0003677">
    <property type="term" value="F:DNA binding"/>
    <property type="evidence" value="ECO:0007669"/>
    <property type="project" value="InterPro"/>
</dbReference>
<sequence length="355" mass="41529">MKQSQQSNKLRFDGQVFFIGIDVHKKSWTITIRLNGMQLKTFTMEPNAKQLQKFLKKNYQGGHYFSVYEAGFSGYWLHHQLTELGIKNIVVSPGDVPISNKEKSYKDDAIDSRKLARELENNSLKAIFVPTPKQSATRQISRLYALQSNENKKIRLRIKSFLNYLGIEIPFEVGSRWSNRLINWLEKLELENEGDRYYLDQLIKNMKAKRKELLATLKLIKKNYADHQVIKRLRTIPGIGLITAFTFYAEIMDIHRFDNENKLASYVGLIPSLKSSGNRTRVRGLNHRQNKLLKFRIIESAWVAIKNDPALTSSYMSYIKRMPKQKAIIKIARKLLNRMRSVWINQKEYQIGRMI</sequence>
<dbReference type="KEGG" id="caby:Cabys_208"/>
<dbReference type="GO" id="GO:0006313">
    <property type="term" value="P:DNA transposition"/>
    <property type="evidence" value="ECO:0007669"/>
    <property type="project" value="InterPro"/>
</dbReference>
<dbReference type="Pfam" id="PF01548">
    <property type="entry name" value="DEDD_Tnp_IS110"/>
    <property type="match status" value="1"/>
</dbReference>
<evidence type="ECO:0000313" key="4">
    <source>
        <dbReference type="Proteomes" id="UP000183868"/>
    </source>
</evidence>
<reference evidence="3 4" key="1">
    <citation type="submission" date="2016-11" db="EMBL/GenBank/DDBJ databases">
        <title>Genomic analysis of Caldithrix abyssi and proposal of a novel bacterial phylum Caldithrichaeota.</title>
        <authorList>
            <person name="Kublanov I."/>
            <person name="Sigalova O."/>
            <person name="Gavrilov S."/>
            <person name="Lebedinsky A."/>
            <person name="Ivanova N."/>
            <person name="Daum C."/>
            <person name="Reddy T."/>
            <person name="Klenk H.P."/>
            <person name="Goker M."/>
            <person name="Reva O."/>
            <person name="Miroshnichenko M."/>
            <person name="Kyprides N."/>
            <person name="Woyke T."/>
            <person name="Gelfand M."/>
        </authorList>
    </citation>
    <scope>NUCLEOTIDE SEQUENCE [LARGE SCALE GENOMIC DNA]</scope>
    <source>
        <strain evidence="3 4">LF13</strain>
    </source>
</reference>
<evidence type="ECO:0000259" key="2">
    <source>
        <dbReference type="Pfam" id="PF02371"/>
    </source>
</evidence>
<dbReference type="GO" id="GO:0004803">
    <property type="term" value="F:transposase activity"/>
    <property type="evidence" value="ECO:0007669"/>
    <property type="project" value="InterPro"/>
</dbReference>
<evidence type="ECO:0000259" key="1">
    <source>
        <dbReference type="Pfam" id="PF01548"/>
    </source>
</evidence>
<dbReference type="AlphaFoldDB" id="A0A1J1C2T6"/>
<dbReference type="InterPro" id="IPR002525">
    <property type="entry name" value="Transp_IS110-like_N"/>
</dbReference>
<gene>
    <name evidence="3" type="ORF">Cabys_208</name>
</gene>
<feature type="domain" description="Transposase IS116/IS110/IS902 C-terminal" evidence="2">
    <location>
        <begin position="231"/>
        <end position="313"/>
    </location>
</feature>
<protein>
    <submittedName>
        <fullName evidence="3">Transposase</fullName>
    </submittedName>
</protein>
<dbReference type="Proteomes" id="UP000183868">
    <property type="component" value="Chromosome"/>
</dbReference>
<accession>A0A1J1C2T6</accession>
<dbReference type="Pfam" id="PF02371">
    <property type="entry name" value="Transposase_20"/>
    <property type="match status" value="1"/>
</dbReference>
<proteinExistence type="predicted"/>
<name>A0A1J1C2T6_CALAY</name>
<dbReference type="RefSeq" id="WP_071961246.1">
    <property type="nucleotide sequence ID" value="NZ_CP018099.1"/>
</dbReference>
<dbReference type="InterPro" id="IPR003346">
    <property type="entry name" value="Transposase_20"/>
</dbReference>
<evidence type="ECO:0000313" key="3">
    <source>
        <dbReference type="EMBL" id="APF16959.1"/>
    </source>
</evidence>